<feature type="domain" description="SnoaL-like" evidence="2">
    <location>
        <begin position="38"/>
        <end position="104"/>
    </location>
</feature>
<sequence>MRAVRSRPATLWLTRSRFLNFINERMLVYECFSLFDRNAPFEAYLQHVTGDDTRLILRSPEATLRGREDFRRWYSGILQTIRSPSRDIRRLDVTLAGTAAHVDMGWYGERPPSKATRGVSRSGNSGMSSAAPAAGR</sequence>
<dbReference type="RefSeq" id="WP_394835806.1">
    <property type="nucleotide sequence ID" value="NZ_CP089929.1"/>
</dbReference>
<dbReference type="InterPro" id="IPR032710">
    <property type="entry name" value="NTF2-like_dom_sf"/>
</dbReference>
<feature type="region of interest" description="Disordered" evidence="1">
    <location>
        <begin position="107"/>
        <end position="136"/>
    </location>
</feature>
<evidence type="ECO:0000256" key="1">
    <source>
        <dbReference type="SAM" id="MobiDB-lite"/>
    </source>
</evidence>
<dbReference type="Proteomes" id="UP001374803">
    <property type="component" value="Chromosome"/>
</dbReference>
<dbReference type="InterPro" id="IPR037401">
    <property type="entry name" value="SnoaL-like"/>
</dbReference>
<evidence type="ECO:0000313" key="3">
    <source>
        <dbReference type="EMBL" id="WXB06154.1"/>
    </source>
</evidence>
<name>A0ABZ2L5E3_9BACT</name>
<reference evidence="3" key="1">
    <citation type="submission" date="2021-12" db="EMBL/GenBank/DDBJ databases">
        <title>Discovery of the Pendulisporaceae a myxobacterial family with distinct sporulation behavior and unique specialized metabolism.</title>
        <authorList>
            <person name="Garcia R."/>
            <person name="Popoff A."/>
            <person name="Bader C.D."/>
            <person name="Loehr J."/>
            <person name="Walesch S."/>
            <person name="Walt C."/>
            <person name="Boldt J."/>
            <person name="Bunk B."/>
            <person name="Haeckl F.J.F.P.J."/>
            <person name="Gunesch A.P."/>
            <person name="Birkelbach J."/>
            <person name="Nuebel U."/>
            <person name="Pietschmann T."/>
            <person name="Bach T."/>
            <person name="Mueller R."/>
        </authorList>
    </citation>
    <scope>NUCLEOTIDE SEQUENCE</scope>
    <source>
        <strain evidence="3">MSr11367</strain>
    </source>
</reference>
<organism evidence="3 4">
    <name type="scientific">Pendulispora rubella</name>
    <dbReference type="NCBI Taxonomy" id="2741070"/>
    <lineage>
        <taxon>Bacteria</taxon>
        <taxon>Pseudomonadati</taxon>
        <taxon>Myxococcota</taxon>
        <taxon>Myxococcia</taxon>
        <taxon>Myxococcales</taxon>
        <taxon>Sorangiineae</taxon>
        <taxon>Pendulisporaceae</taxon>
        <taxon>Pendulispora</taxon>
    </lineage>
</organism>
<keyword evidence="4" id="KW-1185">Reference proteome</keyword>
<protein>
    <submittedName>
        <fullName evidence="3">Nuclear transport factor 2 family protein</fullName>
    </submittedName>
</protein>
<dbReference type="SUPFAM" id="SSF54427">
    <property type="entry name" value="NTF2-like"/>
    <property type="match status" value="1"/>
</dbReference>
<dbReference type="Pfam" id="PF13474">
    <property type="entry name" value="SnoaL_3"/>
    <property type="match status" value="1"/>
</dbReference>
<evidence type="ECO:0000259" key="2">
    <source>
        <dbReference type="Pfam" id="PF13474"/>
    </source>
</evidence>
<accession>A0ABZ2L5E3</accession>
<feature type="compositionally biased region" description="Polar residues" evidence="1">
    <location>
        <begin position="119"/>
        <end position="128"/>
    </location>
</feature>
<evidence type="ECO:0000313" key="4">
    <source>
        <dbReference type="Proteomes" id="UP001374803"/>
    </source>
</evidence>
<dbReference type="EMBL" id="CP089983">
    <property type="protein sequence ID" value="WXB06154.1"/>
    <property type="molecule type" value="Genomic_DNA"/>
</dbReference>
<proteinExistence type="predicted"/>
<gene>
    <name evidence="3" type="ORF">LVJ94_02610</name>
</gene>